<feature type="region of interest" description="Disordered" evidence="1">
    <location>
        <begin position="42"/>
        <end position="62"/>
    </location>
</feature>
<sequence>DIRNAMVPGGRFISKTLLDKPFYPANHMSQINMILQDLRGPRENKGKGLENEEGFREKDGDREIPNWKRKTSSICSIRKLSNESGIIDFDFYVCFVLNLFLEKFEINLDGSITPKIVVRIFSKIEVGKVAL</sequence>
<dbReference type="AlphaFoldDB" id="A0A9J6B2Q5"/>
<comment type="caution">
    <text evidence="2">The sequence shown here is derived from an EMBL/GenBank/DDBJ whole genome shotgun (WGS) entry which is preliminary data.</text>
</comment>
<evidence type="ECO:0000313" key="2">
    <source>
        <dbReference type="EMBL" id="KAG5630874.1"/>
    </source>
</evidence>
<reference evidence="2 3" key="1">
    <citation type="submission" date="2020-09" db="EMBL/GenBank/DDBJ databases">
        <title>De no assembly of potato wild relative species, Solanum commersonii.</title>
        <authorList>
            <person name="Cho K."/>
        </authorList>
    </citation>
    <scope>NUCLEOTIDE SEQUENCE [LARGE SCALE GENOMIC DNA]</scope>
    <source>
        <strain evidence="2">LZ3.2</strain>
        <tissue evidence="2">Leaf</tissue>
    </source>
</reference>
<protein>
    <submittedName>
        <fullName evidence="2">Uncharacterized protein</fullName>
    </submittedName>
</protein>
<gene>
    <name evidence="2" type="ORF">H5410_002591</name>
</gene>
<proteinExistence type="predicted"/>
<name>A0A9J6B2Q5_SOLCO</name>
<organism evidence="2 3">
    <name type="scientific">Solanum commersonii</name>
    <name type="common">Commerson's wild potato</name>
    <name type="synonym">Commerson's nightshade</name>
    <dbReference type="NCBI Taxonomy" id="4109"/>
    <lineage>
        <taxon>Eukaryota</taxon>
        <taxon>Viridiplantae</taxon>
        <taxon>Streptophyta</taxon>
        <taxon>Embryophyta</taxon>
        <taxon>Tracheophyta</taxon>
        <taxon>Spermatophyta</taxon>
        <taxon>Magnoliopsida</taxon>
        <taxon>eudicotyledons</taxon>
        <taxon>Gunneridae</taxon>
        <taxon>Pentapetalae</taxon>
        <taxon>asterids</taxon>
        <taxon>lamiids</taxon>
        <taxon>Solanales</taxon>
        <taxon>Solanaceae</taxon>
        <taxon>Solanoideae</taxon>
        <taxon>Solaneae</taxon>
        <taxon>Solanum</taxon>
    </lineage>
</organism>
<dbReference type="Proteomes" id="UP000824120">
    <property type="component" value="Chromosome 1"/>
</dbReference>
<feature type="non-terminal residue" evidence="2">
    <location>
        <position position="131"/>
    </location>
</feature>
<keyword evidence="3" id="KW-1185">Reference proteome</keyword>
<accession>A0A9J6B2Q5</accession>
<evidence type="ECO:0000256" key="1">
    <source>
        <dbReference type="SAM" id="MobiDB-lite"/>
    </source>
</evidence>
<dbReference type="EMBL" id="JACXVP010000001">
    <property type="protein sequence ID" value="KAG5630874.1"/>
    <property type="molecule type" value="Genomic_DNA"/>
</dbReference>
<evidence type="ECO:0000313" key="3">
    <source>
        <dbReference type="Proteomes" id="UP000824120"/>
    </source>
</evidence>